<dbReference type="GeneID" id="77929929"/>
<evidence type="ECO:0000313" key="1">
    <source>
        <dbReference type="EMBL" id="AUV61637.1"/>
    </source>
</evidence>
<name>A0A2K9VH58_9CAUD</name>
<sequence length="89" mass="10382">MPHRVQITREHPHFDATLAIIRQYPDLMNPTHPMPGATRVPKDRCWMVYPDAGRPYIEVEVFELGEHGEFLVRDGGIAIEADRRRIYID</sequence>
<proteinExistence type="predicted"/>
<organism evidence="1 2">
    <name type="scientific">Gordonia phage Beenie</name>
    <dbReference type="NCBI Taxonomy" id="2079397"/>
    <lineage>
        <taxon>Viruses</taxon>
        <taxon>Duplodnaviria</taxon>
        <taxon>Heunggongvirae</taxon>
        <taxon>Uroviricota</taxon>
        <taxon>Caudoviricetes</taxon>
        <taxon>Beenievirus</taxon>
        <taxon>Beenievirus beenie</taxon>
    </lineage>
</organism>
<dbReference type="Proteomes" id="UP000241442">
    <property type="component" value="Segment"/>
</dbReference>
<protein>
    <submittedName>
        <fullName evidence="1">Uncharacterized protein</fullName>
    </submittedName>
</protein>
<accession>A0A2K9VH58</accession>
<keyword evidence="2" id="KW-1185">Reference proteome</keyword>
<dbReference type="KEGG" id="vg:77929929"/>
<reference evidence="1 2" key="1">
    <citation type="submission" date="2018-01" db="EMBL/GenBank/DDBJ databases">
        <authorList>
            <person name="Giglietti G.M."/>
            <person name="Stoner T.H."/>
            <person name="Pope W.H."/>
            <person name="Garlena R.A."/>
            <person name="Russell D.A."/>
            <person name="Jacobs-Sera D."/>
            <person name="Hatfull G.F."/>
        </authorList>
    </citation>
    <scope>NUCLEOTIDE SEQUENCE [LARGE SCALE GENOMIC DNA]</scope>
</reference>
<dbReference type="EMBL" id="MG845393">
    <property type="protein sequence ID" value="AUV61637.1"/>
    <property type="molecule type" value="Genomic_DNA"/>
</dbReference>
<evidence type="ECO:0000313" key="2">
    <source>
        <dbReference type="Proteomes" id="UP000241442"/>
    </source>
</evidence>
<dbReference type="RefSeq" id="YP_010654087.1">
    <property type="nucleotide sequence ID" value="NC_070806.1"/>
</dbReference>
<gene>
    <name evidence="1" type="primary">72</name>
    <name evidence="1" type="ORF">PBI_BEENIE_72</name>
</gene>